<dbReference type="SMART" id="SM00316">
    <property type="entry name" value="S1"/>
    <property type="match status" value="1"/>
</dbReference>
<dbReference type="Pfam" id="PF08529">
    <property type="entry name" value="NusA_N"/>
    <property type="match status" value="2"/>
</dbReference>
<dbReference type="GO" id="GO:0003723">
    <property type="term" value="F:RNA binding"/>
    <property type="evidence" value="ECO:0007669"/>
    <property type="project" value="UniProtKB-UniRule"/>
</dbReference>
<dbReference type="PROSITE" id="PS50126">
    <property type="entry name" value="S1"/>
    <property type="match status" value="1"/>
</dbReference>
<dbReference type="GO" id="GO:0031564">
    <property type="term" value="P:transcription antitermination"/>
    <property type="evidence" value="ECO:0007669"/>
    <property type="project" value="UniProtKB-UniRule"/>
</dbReference>
<dbReference type="PANTHER" id="PTHR22648:SF0">
    <property type="entry name" value="TRANSCRIPTION TERMINATION_ANTITERMINATION PROTEIN NUSA"/>
    <property type="match status" value="1"/>
</dbReference>
<dbReference type="EMBL" id="CP053452">
    <property type="protein sequence ID" value="QJW95348.1"/>
    <property type="molecule type" value="Genomic_DNA"/>
</dbReference>
<dbReference type="SUPFAM" id="SSF69705">
    <property type="entry name" value="Transcription factor NusA, N-terminal domain"/>
    <property type="match status" value="1"/>
</dbReference>
<feature type="domain" description="S1 motif" evidence="9">
    <location>
        <begin position="113"/>
        <end position="177"/>
    </location>
</feature>
<dbReference type="InterPro" id="IPR058582">
    <property type="entry name" value="KH_NusA_2nd"/>
</dbReference>
<reference evidence="11" key="1">
    <citation type="submission" date="2020-05" db="EMBL/GenBank/DDBJ databases">
        <title>Frigoriglobus tundricola gen. nov., sp. nov., a psychrotolerant cellulolytic planctomycete of the family Gemmataceae with two divergent copies of 16S rRNA gene.</title>
        <authorList>
            <person name="Kulichevskaya I.S."/>
            <person name="Ivanova A.A."/>
            <person name="Naumoff D.G."/>
            <person name="Beletsky A.V."/>
            <person name="Rijpstra W.I.C."/>
            <person name="Sinninghe Damste J.S."/>
            <person name="Mardanov A.V."/>
            <person name="Ravin N.V."/>
            <person name="Dedysh S.N."/>
        </authorList>
    </citation>
    <scope>NUCLEOTIDE SEQUENCE [LARGE SCALE GENOMIC DNA]</scope>
    <source>
        <strain evidence="11">PL17</strain>
    </source>
</reference>
<feature type="compositionally biased region" description="Low complexity" evidence="8">
    <location>
        <begin position="443"/>
        <end position="456"/>
    </location>
</feature>
<dbReference type="InterPro" id="IPR010213">
    <property type="entry name" value="TF_NusA"/>
</dbReference>
<dbReference type="Proteomes" id="UP000503447">
    <property type="component" value="Chromosome"/>
</dbReference>
<dbReference type="Pfam" id="PF26594">
    <property type="entry name" value="KH_NusA_2nd"/>
    <property type="match status" value="1"/>
</dbReference>
<dbReference type="SUPFAM" id="SSF54814">
    <property type="entry name" value="Prokaryotic type KH domain (KH-domain type II)"/>
    <property type="match status" value="2"/>
</dbReference>
<dbReference type="Pfam" id="PF00575">
    <property type="entry name" value="S1"/>
    <property type="match status" value="1"/>
</dbReference>
<evidence type="ECO:0000256" key="7">
    <source>
        <dbReference type="HAMAP-Rule" id="MF_00945"/>
    </source>
</evidence>
<feature type="compositionally biased region" description="Basic and acidic residues" evidence="8">
    <location>
        <begin position="395"/>
        <end position="420"/>
    </location>
</feature>
<comment type="subunit">
    <text evidence="7">Monomer. Binds directly to the core enzyme of the DNA-dependent RNA polymerase and to nascent RNA.</text>
</comment>
<dbReference type="HAMAP" id="MF_00945_B">
    <property type="entry name" value="NusA_B"/>
    <property type="match status" value="1"/>
</dbReference>
<keyword evidence="6 7" id="KW-0804">Transcription</keyword>
<dbReference type="PROSITE" id="PS50084">
    <property type="entry name" value="KH_TYPE_1"/>
    <property type="match status" value="1"/>
</dbReference>
<dbReference type="InterPro" id="IPR013735">
    <property type="entry name" value="TF_NusA_N"/>
</dbReference>
<dbReference type="GO" id="GO:0006353">
    <property type="term" value="P:DNA-templated transcription termination"/>
    <property type="evidence" value="ECO:0007669"/>
    <property type="project" value="UniProtKB-UniRule"/>
</dbReference>
<evidence type="ECO:0000313" key="10">
    <source>
        <dbReference type="EMBL" id="QJW95348.1"/>
    </source>
</evidence>
<keyword evidence="11" id="KW-1185">Reference proteome</keyword>
<dbReference type="Gene3D" id="3.30.300.20">
    <property type="match status" value="2"/>
</dbReference>
<evidence type="ECO:0000256" key="6">
    <source>
        <dbReference type="ARBA" id="ARBA00023163"/>
    </source>
</evidence>
<evidence type="ECO:0000256" key="5">
    <source>
        <dbReference type="ARBA" id="ARBA00023015"/>
    </source>
</evidence>
<dbReference type="InterPro" id="IPR003029">
    <property type="entry name" value="S1_domain"/>
</dbReference>
<dbReference type="CDD" id="cd04455">
    <property type="entry name" value="S1_NusA"/>
    <property type="match status" value="1"/>
</dbReference>
<dbReference type="GO" id="GO:0000166">
    <property type="term" value="F:nucleotide binding"/>
    <property type="evidence" value="ECO:0007669"/>
    <property type="project" value="InterPro"/>
</dbReference>
<comment type="function">
    <text evidence="7">Participates in both transcription termination and antitermination.</text>
</comment>
<dbReference type="RefSeq" id="WP_171471150.1">
    <property type="nucleotide sequence ID" value="NZ_CP053452.2"/>
</dbReference>
<evidence type="ECO:0000256" key="2">
    <source>
        <dbReference type="ARBA" id="ARBA00022490"/>
    </source>
</evidence>
<proteinExistence type="inferred from homology"/>
<comment type="subcellular location">
    <subcellularLocation>
        <location evidence="7">Cytoplasm</location>
    </subcellularLocation>
</comment>
<dbReference type="InterPro" id="IPR030842">
    <property type="entry name" value="TF_NusA_bacterial"/>
</dbReference>
<sequence>MAIKKEKEKDPGEAILKLVDTLHEERKISKETIFKGIAAAIQVAAERHFQVEEGVHVQIDEATGHIVARHGELELDPVTLGRIAAQSAKQMIIQKIREAESDTVFNEFAGKKGELVVGTVTRVDAGTAIVSLGKTEALLPRSEQIPGETHHVNERVKAVILEVRKQGHRVKVVLSRCHPDFVRSLFEEEIPEIDERIIDIRAVAREAGYRSKVAVTSIDMKVDAVGACVGVRGSRIKNVIEELNGERIDIVRWNDALQVLIPNALQPAQISDVFTYPRLGRAIVLVTDDQLSLAIGRRGQNVRLASKLVGWDIEIMTHDELAEALERAERWFGQLPHASPELTNVLIEEGFLSYNDITCIDAAGLAEFSALPEDQADEVVMYAEEYADVMEQSVEAERRQAEEAAEVARHEADAQAHAEAEAAAASEPEPDLGAEPSAEITEGAESAAAPEPSEAGDVSNLSETTEPSADAPSDAPKPASD</sequence>
<dbReference type="GO" id="GO:0003700">
    <property type="term" value="F:DNA-binding transcription factor activity"/>
    <property type="evidence" value="ECO:0007669"/>
    <property type="project" value="InterPro"/>
</dbReference>
<gene>
    <name evidence="7" type="primary">nusA</name>
    <name evidence="10" type="ORF">FTUN_2896</name>
</gene>
<dbReference type="InterPro" id="IPR036555">
    <property type="entry name" value="NusA_N_sf"/>
</dbReference>
<dbReference type="CDD" id="cd22529">
    <property type="entry name" value="KH-II_NusA_rpt2"/>
    <property type="match status" value="1"/>
</dbReference>
<keyword evidence="5 7" id="KW-0805">Transcription regulation</keyword>
<dbReference type="AlphaFoldDB" id="A0A6M5YN50"/>
<evidence type="ECO:0000313" key="11">
    <source>
        <dbReference type="Proteomes" id="UP000503447"/>
    </source>
</evidence>
<dbReference type="GO" id="GO:0005829">
    <property type="term" value="C:cytosol"/>
    <property type="evidence" value="ECO:0007669"/>
    <property type="project" value="TreeGrafter"/>
</dbReference>
<dbReference type="InterPro" id="IPR015946">
    <property type="entry name" value="KH_dom-like_a/b"/>
</dbReference>
<keyword evidence="3 7" id="KW-0889">Transcription antitermination</keyword>
<evidence type="ECO:0000256" key="4">
    <source>
        <dbReference type="ARBA" id="ARBA00022884"/>
    </source>
</evidence>
<dbReference type="PANTHER" id="PTHR22648">
    <property type="entry name" value="TRANSCRIPTION TERMINATION FACTOR NUSA"/>
    <property type="match status" value="1"/>
</dbReference>
<evidence type="ECO:0000256" key="1">
    <source>
        <dbReference type="ARBA" id="ARBA00022472"/>
    </source>
</evidence>
<feature type="region of interest" description="Disordered" evidence="8">
    <location>
        <begin position="393"/>
        <end position="481"/>
    </location>
</feature>
<dbReference type="SUPFAM" id="SSF50249">
    <property type="entry name" value="Nucleic acid-binding proteins"/>
    <property type="match status" value="1"/>
</dbReference>
<dbReference type="SUPFAM" id="SSF47794">
    <property type="entry name" value="Rad51 N-terminal domain-like"/>
    <property type="match status" value="1"/>
</dbReference>
<comment type="similarity">
    <text evidence="7">Belongs to the NusA family.</text>
</comment>
<name>A0A6M5YN50_9BACT</name>
<dbReference type="InterPro" id="IPR025249">
    <property type="entry name" value="TF_NusA_KH_1st"/>
</dbReference>
<accession>A0A6M5YN50</accession>
<keyword evidence="4 7" id="KW-0694">RNA-binding</keyword>
<dbReference type="Gene3D" id="2.40.50.140">
    <property type="entry name" value="Nucleic acid-binding proteins"/>
    <property type="match status" value="1"/>
</dbReference>
<dbReference type="InterPro" id="IPR009019">
    <property type="entry name" value="KH_sf_prok-type"/>
</dbReference>
<evidence type="ECO:0000259" key="9">
    <source>
        <dbReference type="PROSITE" id="PS50126"/>
    </source>
</evidence>
<evidence type="ECO:0000256" key="3">
    <source>
        <dbReference type="ARBA" id="ARBA00022814"/>
    </source>
</evidence>
<evidence type="ECO:0000256" key="8">
    <source>
        <dbReference type="SAM" id="MobiDB-lite"/>
    </source>
</evidence>
<dbReference type="InterPro" id="IPR010995">
    <property type="entry name" value="DNA_repair_Rad51/TF_NusA_a-hlx"/>
</dbReference>
<dbReference type="FunFam" id="3.30.300.20:FF:000005">
    <property type="entry name" value="Transcription termination/antitermination protein NusA"/>
    <property type="match status" value="1"/>
</dbReference>
<feature type="compositionally biased region" description="Low complexity" evidence="8">
    <location>
        <begin position="467"/>
        <end position="481"/>
    </location>
</feature>
<dbReference type="Gene3D" id="3.30.1480.10">
    <property type="entry name" value="NusA, N-terminal domain"/>
    <property type="match status" value="1"/>
</dbReference>
<organism evidence="10 11">
    <name type="scientific">Frigoriglobus tundricola</name>
    <dbReference type="NCBI Taxonomy" id="2774151"/>
    <lineage>
        <taxon>Bacteria</taxon>
        <taxon>Pseudomonadati</taxon>
        <taxon>Planctomycetota</taxon>
        <taxon>Planctomycetia</taxon>
        <taxon>Gemmatales</taxon>
        <taxon>Gemmataceae</taxon>
        <taxon>Frigoriglobus</taxon>
    </lineage>
</organism>
<keyword evidence="2 7" id="KW-0963">Cytoplasm</keyword>
<dbReference type="FunFam" id="3.30.300.20:FF:000002">
    <property type="entry name" value="Transcription termination/antitermination protein NusA"/>
    <property type="match status" value="1"/>
</dbReference>
<protein>
    <recommendedName>
        <fullName evidence="7">Transcription termination/antitermination protein NusA</fullName>
    </recommendedName>
</protein>
<dbReference type="Pfam" id="PF13184">
    <property type="entry name" value="KH_NusA_1st"/>
    <property type="match status" value="1"/>
</dbReference>
<dbReference type="CDD" id="cd02134">
    <property type="entry name" value="KH-II_NusA_rpt1"/>
    <property type="match status" value="1"/>
</dbReference>
<keyword evidence="1 7" id="KW-0806">Transcription termination</keyword>
<dbReference type="KEGG" id="ftj:FTUN_2896"/>
<dbReference type="NCBIfam" id="TIGR01953">
    <property type="entry name" value="NusA"/>
    <property type="match status" value="1"/>
</dbReference>
<dbReference type="InterPro" id="IPR012340">
    <property type="entry name" value="NA-bd_OB-fold"/>
</dbReference>